<protein>
    <submittedName>
        <fullName evidence="2">DUF262 domain-containing protein</fullName>
    </submittedName>
</protein>
<dbReference type="Pfam" id="PF03235">
    <property type="entry name" value="GmrSD_N"/>
    <property type="match status" value="1"/>
</dbReference>
<dbReference type="Proteomes" id="UP000298471">
    <property type="component" value="Unassembled WGS sequence"/>
</dbReference>
<accession>A0A4Z0QEG2</accession>
<feature type="domain" description="GmrSD restriction endonucleases N-terminal" evidence="1">
    <location>
        <begin position="6"/>
        <end position="216"/>
    </location>
</feature>
<gene>
    <name evidence="2" type="ORF">E5K02_10830</name>
</gene>
<evidence type="ECO:0000313" key="3">
    <source>
        <dbReference type="Proteomes" id="UP000298471"/>
    </source>
</evidence>
<comment type="caution">
    <text evidence="2">The sequence shown here is derived from an EMBL/GenBank/DDBJ whole genome shotgun (WGS) entry which is preliminary data.</text>
</comment>
<dbReference type="PANTHER" id="PTHR37292:SF2">
    <property type="entry name" value="DUF262 DOMAIN-CONTAINING PROTEIN"/>
    <property type="match status" value="1"/>
</dbReference>
<dbReference type="EMBL" id="SRMB01000002">
    <property type="protein sequence ID" value="TGE27729.1"/>
    <property type="molecule type" value="Genomic_DNA"/>
</dbReference>
<dbReference type="PANTHER" id="PTHR37292">
    <property type="entry name" value="VNG6097C"/>
    <property type="match status" value="1"/>
</dbReference>
<reference evidence="2 3" key="1">
    <citation type="submission" date="2019-04" db="EMBL/GenBank/DDBJ databases">
        <authorList>
            <person name="Feng G."/>
            <person name="Zhang J."/>
            <person name="Zhu H."/>
        </authorList>
    </citation>
    <scope>NUCLEOTIDE SEQUENCE [LARGE SCALE GENOMIC DNA]</scope>
    <source>
        <strain evidence="2 3">9PBR-1</strain>
    </source>
</reference>
<evidence type="ECO:0000313" key="2">
    <source>
        <dbReference type="EMBL" id="TGE27729.1"/>
    </source>
</evidence>
<proteinExistence type="predicted"/>
<name>A0A4Z0QEG2_9BACT</name>
<evidence type="ECO:0000259" key="1">
    <source>
        <dbReference type="Pfam" id="PF03235"/>
    </source>
</evidence>
<dbReference type="OrthoDB" id="9798761at2"/>
<keyword evidence="3" id="KW-1185">Reference proteome</keyword>
<dbReference type="InterPro" id="IPR004919">
    <property type="entry name" value="GmrSD_N"/>
</dbReference>
<sequence>MDDFSIRQLLSHVKDGLLRIPTFQRGFVWDAEKVAFLMDSIYKGYPIGSLLIWRTREQLDYDRKLGPFVLPTPKKEYPIDYLLDGQQRVTSIFGVFQTEIQQDERDSSDWMNIYFDLYAKSDAQESQFVALAPDQVESPRHFPLKLFFNVGGFGKAMRGLPEDLALQIDAVQTKFTEARIPAELLTTDDKTTVAIVFERVNRRGVPLDTLQLLTAWTWSQEFHLQKQFENLTLDLKPFGFQDVGDDSNLLIRCCSAVLAGNASTDTLMKLNGASVRSRFNEVESGLKGAVDFLRNNLHVYSLENLPSPSILIPLAVFFATPNESQLRVNHTQKSAIIRWFWRTCFNRRYNSQPAKTIQSDIESMLKLKANEPSNLGIFPYNQATPEWFKLEQFRVGTVFTKTFVLLLAQKKPLTFISGSPISLASTLKSYNKNEFHHLYPKSFVKTLSNPSYDVNCLANISFMSRVDNNTLGGVAPSVYRAKMEPKPEVQFKILSHAFCYPTIFNDDFNAFIDERATLLANEANRLMN</sequence>
<organism evidence="2 3">
    <name type="scientific">Hymenobacter metallicola</name>
    <dbReference type="NCBI Taxonomy" id="2563114"/>
    <lineage>
        <taxon>Bacteria</taxon>
        <taxon>Pseudomonadati</taxon>
        <taxon>Bacteroidota</taxon>
        <taxon>Cytophagia</taxon>
        <taxon>Cytophagales</taxon>
        <taxon>Hymenobacteraceae</taxon>
        <taxon>Hymenobacter</taxon>
    </lineage>
</organism>
<dbReference type="AlphaFoldDB" id="A0A4Z0QEG2"/>